<accession>A0A6V7NJN1</accession>
<dbReference type="PANTHER" id="PTHR10795">
    <property type="entry name" value="PROPROTEIN CONVERTASE SUBTILISIN/KEXIN"/>
    <property type="match status" value="1"/>
</dbReference>
<dbReference type="Pfam" id="PF17766">
    <property type="entry name" value="fn3_6"/>
    <property type="match status" value="1"/>
</dbReference>
<dbReference type="InterPro" id="IPR041469">
    <property type="entry name" value="Subtilisin-like_FN3"/>
</dbReference>
<dbReference type="Gene3D" id="2.60.40.2310">
    <property type="match status" value="1"/>
</dbReference>
<dbReference type="PROSITE" id="PS00138">
    <property type="entry name" value="SUBTILASE_SER"/>
    <property type="match status" value="1"/>
</dbReference>
<evidence type="ECO:0000259" key="9">
    <source>
        <dbReference type="Pfam" id="PF17766"/>
    </source>
</evidence>
<dbReference type="EMBL" id="LR862139">
    <property type="protein sequence ID" value="CAD1818809.1"/>
    <property type="molecule type" value="Genomic_DNA"/>
</dbReference>
<evidence type="ECO:0000256" key="5">
    <source>
        <dbReference type="ARBA" id="ARBA00022825"/>
    </source>
</evidence>
<dbReference type="Gene3D" id="3.40.50.200">
    <property type="entry name" value="Peptidase S8/S53 domain"/>
    <property type="match status" value="1"/>
</dbReference>
<keyword evidence="2" id="KW-0645">Protease</keyword>
<evidence type="ECO:0000256" key="1">
    <source>
        <dbReference type="ARBA" id="ARBA00011073"/>
    </source>
</evidence>
<dbReference type="AlphaFoldDB" id="A0A6V7NJN1"/>
<gene>
    <name evidence="10" type="ORF">CB5_LOCUS2020</name>
</gene>
<feature type="transmembrane region" description="Helical" evidence="7">
    <location>
        <begin position="439"/>
        <end position="469"/>
    </location>
</feature>
<keyword evidence="7" id="KW-0812">Transmembrane</keyword>
<keyword evidence="4" id="KW-0378">Hydrolase</keyword>
<dbReference type="Gene3D" id="3.50.30.30">
    <property type="match status" value="1"/>
</dbReference>
<dbReference type="InterPro" id="IPR045051">
    <property type="entry name" value="SBT"/>
</dbReference>
<feature type="transmembrane region" description="Helical" evidence="7">
    <location>
        <begin position="376"/>
        <end position="400"/>
    </location>
</feature>
<dbReference type="GO" id="GO:0006508">
    <property type="term" value="P:proteolysis"/>
    <property type="evidence" value="ECO:0007669"/>
    <property type="project" value="UniProtKB-KW"/>
</dbReference>
<dbReference type="Pfam" id="PF00082">
    <property type="entry name" value="Peptidase_S8"/>
    <property type="match status" value="1"/>
</dbReference>
<dbReference type="InterPro" id="IPR000209">
    <property type="entry name" value="Peptidase_S8/S53_dom"/>
</dbReference>
<keyword evidence="7" id="KW-1133">Transmembrane helix</keyword>
<protein>
    <submittedName>
        <fullName evidence="10">Uncharacterized protein</fullName>
    </submittedName>
</protein>
<sequence>MRPQDLLPSYDIFGAVKSGGGVGVVLVNAKAAGYSIVTDSYPLPTVQLSAAAGRAIIDYTLRSQLLASISFNGTVLGTPFAPSVAFFSSRGPNFQNGMLLKPDVAAPGLNILAAWPTQADGGNDGKKTFNIISGTSMATPHVSGIAALIKSVHPDWSPAAIKSAIITTSDVKDKQGLPIFNELQTPANVYELGAGHVNPSKAVDPVSRNVSCADEKQIAAEELNLPSIVFPIGLSPRPNVTRTVTNVGKAQSTYAVQLEVPVSVRVTVTPSTLSFSKVNEKKTFRALPASPSLEIPDLRTPVARAASLHLLLYFWNPGPLFLSSPSSPLLETPRLPRLWGETAAFLGFGEKTPPLSLRSLDFVLDPNKGISPFLCAITAVAFAFLCAITAFVAASFLYAISALVAASFCCAIRAFVATAFLCAIFALGAAAFLCEIRAFVAAAFLCAISALVAAAFLCAISALVGAAFISPQPLVEPYI</sequence>
<evidence type="ECO:0000256" key="7">
    <source>
        <dbReference type="SAM" id="Phobius"/>
    </source>
</evidence>
<dbReference type="InterPro" id="IPR036852">
    <property type="entry name" value="Peptidase_S8/S53_dom_sf"/>
</dbReference>
<keyword evidence="5" id="KW-0720">Serine protease</keyword>
<evidence type="ECO:0000256" key="2">
    <source>
        <dbReference type="ARBA" id="ARBA00022670"/>
    </source>
</evidence>
<evidence type="ECO:0000256" key="6">
    <source>
        <dbReference type="PROSITE-ProRule" id="PRU01240"/>
    </source>
</evidence>
<dbReference type="GO" id="GO:0004252">
    <property type="term" value="F:serine-type endopeptidase activity"/>
    <property type="evidence" value="ECO:0007669"/>
    <property type="project" value="InterPro"/>
</dbReference>
<reference evidence="10" key="1">
    <citation type="submission" date="2020-07" db="EMBL/GenBank/DDBJ databases">
        <authorList>
            <person name="Lin J."/>
        </authorList>
    </citation>
    <scope>NUCLEOTIDE SEQUENCE</scope>
</reference>
<dbReference type="PROSITE" id="PS51892">
    <property type="entry name" value="SUBTILASE"/>
    <property type="match status" value="1"/>
</dbReference>
<comment type="similarity">
    <text evidence="1 6">Belongs to the peptidase S8 family.</text>
</comment>
<dbReference type="SUPFAM" id="SSF52743">
    <property type="entry name" value="Subtilisin-like"/>
    <property type="match status" value="1"/>
</dbReference>
<dbReference type="InterPro" id="IPR023828">
    <property type="entry name" value="Peptidase_S8_Ser-AS"/>
</dbReference>
<evidence type="ECO:0000313" key="10">
    <source>
        <dbReference type="EMBL" id="CAD1818809.1"/>
    </source>
</evidence>
<comment type="caution">
    <text evidence="6">Lacks conserved residue(s) required for the propagation of feature annotation.</text>
</comment>
<proteinExistence type="inferred from homology"/>
<keyword evidence="7" id="KW-0472">Membrane</keyword>
<keyword evidence="3" id="KW-0732">Signal</keyword>
<feature type="domain" description="Peptidase S8/S53" evidence="8">
    <location>
        <begin position="81"/>
        <end position="173"/>
    </location>
</feature>
<feature type="domain" description="Subtilisin-like protease fibronectin type-III" evidence="9">
    <location>
        <begin position="222"/>
        <end position="285"/>
    </location>
</feature>
<evidence type="ECO:0000256" key="4">
    <source>
        <dbReference type="ARBA" id="ARBA00022801"/>
    </source>
</evidence>
<organism evidence="10">
    <name type="scientific">Ananas comosus var. bracteatus</name>
    <name type="common">red pineapple</name>
    <dbReference type="NCBI Taxonomy" id="296719"/>
    <lineage>
        <taxon>Eukaryota</taxon>
        <taxon>Viridiplantae</taxon>
        <taxon>Streptophyta</taxon>
        <taxon>Embryophyta</taxon>
        <taxon>Tracheophyta</taxon>
        <taxon>Spermatophyta</taxon>
        <taxon>Magnoliopsida</taxon>
        <taxon>Liliopsida</taxon>
        <taxon>Poales</taxon>
        <taxon>Bromeliaceae</taxon>
        <taxon>Bromelioideae</taxon>
        <taxon>Ananas</taxon>
    </lineage>
</organism>
<evidence type="ECO:0000259" key="8">
    <source>
        <dbReference type="Pfam" id="PF00082"/>
    </source>
</evidence>
<feature type="transmembrane region" description="Helical" evidence="7">
    <location>
        <begin position="412"/>
        <end position="433"/>
    </location>
</feature>
<name>A0A6V7NJN1_ANACO</name>
<evidence type="ECO:0000256" key="3">
    <source>
        <dbReference type="ARBA" id="ARBA00022729"/>
    </source>
</evidence>